<dbReference type="Proteomes" id="UP000751190">
    <property type="component" value="Unassembled WGS sequence"/>
</dbReference>
<proteinExistence type="predicted"/>
<dbReference type="AlphaFoldDB" id="A0A8J5X7R8"/>
<dbReference type="Gene3D" id="1.10.472.10">
    <property type="entry name" value="Cyclin-like"/>
    <property type="match status" value="1"/>
</dbReference>
<organism evidence="2 3">
    <name type="scientific">Diacronema lutheri</name>
    <name type="common">Unicellular marine alga</name>
    <name type="synonym">Monochrysis lutheri</name>
    <dbReference type="NCBI Taxonomy" id="2081491"/>
    <lineage>
        <taxon>Eukaryota</taxon>
        <taxon>Haptista</taxon>
        <taxon>Haptophyta</taxon>
        <taxon>Pavlovophyceae</taxon>
        <taxon>Pavlovales</taxon>
        <taxon>Pavlovaceae</taxon>
        <taxon>Diacronema</taxon>
    </lineage>
</organism>
<comment type="caution">
    <text evidence="2">The sequence shown here is derived from an EMBL/GenBank/DDBJ whole genome shotgun (WGS) entry which is preliminary data.</text>
</comment>
<protein>
    <recommendedName>
        <fullName evidence="4">Cyclin N-terminal domain-containing protein</fullName>
    </recommendedName>
</protein>
<evidence type="ECO:0000313" key="3">
    <source>
        <dbReference type="Proteomes" id="UP000751190"/>
    </source>
</evidence>
<feature type="compositionally biased region" description="Gly residues" evidence="1">
    <location>
        <begin position="216"/>
        <end position="227"/>
    </location>
</feature>
<accession>A0A8J5X7R8</accession>
<dbReference type="OrthoDB" id="5596992at2759"/>
<dbReference type="EMBL" id="JAGTXO010000018">
    <property type="protein sequence ID" value="KAG8463076.1"/>
    <property type="molecule type" value="Genomic_DNA"/>
</dbReference>
<feature type="region of interest" description="Disordered" evidence="1">
    <location>
        <begin position="199"/>
        <end position="227"/>
    </location>
</feature>
<evidence type="ECO:0000256" key="1">
    <source>
        <dbReference type="SAM" id="MobiDB-lite"/>
    </source>
</evidence>
<evidence type="ECO:0000313" key="2">
    <source>
        <dbReference type="EMBL" id="KAG8463076.1"/>
    </source>
</evidence>
<keyword evidence="3" id="KW-1185">Reference proteome</keyword>
<gene>
    <name evidence="2" type="ORF">KFE25_001849</name>
</gene>
<reference evidence="2" key="1">
    <citation type="submission" date="2021-05" db="EMBL/GenBank/DDBJ databases">
        <title>The genome of the haptophyte Pavlova lutheri (Diacronema luteri, Pavlovales) - a model for lipid biosynthesis in eukaryotic algae.</title>
        <authorList>
            <person name="Hulatt C.J."/>
            <person name="Posewitz M.C."/>
        </authorList>
    </citation>
    <scope>NUCLEOTIDE SEQUENCE</scope>
    <source>
        <strain evidence="2">NIVA-4/92</strain>
    </source>
</reference>
<name>A0A8J5X7R8_DIALT</name>
<sequence length="540" mass="57597">MREREDSHHGVLPALAPKASLHDAARAALLDTAARSGGHHASPVLPCEDACPALAVRQGLQRARRVGGQQLAPVASRASPCPVLVSSVLRTRAFTDTVEELMARGHIDEGASCTRAARAQIRLAAAYSRVPDGGAAGVFAGKARFGSDSAARLSVIEDPEAVELTDAGIGAAVAAHVAHTTAMARKALHAAAEREDASALERAPLVSSTAPHGAAGAAGGDRATGGAARGGAGGGGGCIAGVGASQLSTELLALQQIMRSARSFREESVCAAVETLRHSLALDEEVPIMALIILERCAQRSSSRTFLSAANWQNALVCAVLLAQKTWSDGPLRRSDVHSALGSLCDLRSVSALEQEMCALLRFELAIKPRTFFEYYFALHPEFMSEFHEAGPELTVARIPELVHGKVEEGVANFLAGQLAVECARLKQCGVERVLPLSCSGFCTQDSGAHVWNHVEVLTKYNFDNVRQILVSEPQPLPMKEHFMFVFVVLQTDKHELATLSMLLPFVFDRRNKRNTLKAWTFVNAAGKESRLRVDAFKAT</sequence>
<evidence type="ECO:0008006" key="4">
    <source>
        <dbReference type="Google" id="ProtNLM"/>
    </source>
</evidence>